<organism evidence="1 2">
    <name type="scientific">Meloidogyne graminicola</name>
    <dbReference type="NCBI Taxonomy" id="189291"/>
    <lineage>
        <taxon>Eukaryota</taxon>
        <taxon>Metazoa</taxon>
        <taxon>Ecdysozoa</taxon>
        <taxon>Nematoda</taxon>
        <taxon>Chromadorea</taxon>
        <taxon>Rhabditida</taxon>
        <taxon>Tylenchina</taxon>
        <taxon>Tylenchomorpha</taxon>
        <taxon>Tylenchoidea</taxon>
        <taxon>Meloidogynidae</taxon>
        <taxon>Meloidogyninae</taxon>
        <taxon>Meloidogyne</taxon>
    </lineage>
</organism>
<name>A0A8T0A0N7_9BILA</name>
<accession>A0A8T0A0N7</accession>
<reference evidence="1" key="1">
    <citation type="journal article" date="2020" name="Ecol. Evol.">
        <title>Genome structure and content of the rice root-knot nematode (Meloidogyne graminicola).</title>
        <authorList>
            <person name="Phan N.T."/>
            <person name="Danchin E.G.J."/>
            <person name="Klopp C."/>
            <person name="Perfus-Barbeoch L."/>
            <person name="Kozlowski D.K."/>
            <person name="Koutsovoulos G.D."/>
            <person name="Lopez-Roques C."/>
            <person name="Bouchez O."/>
            <person name="Zahm M."/>
            <person name="Besnard G."/>
            <person name="Bellafiore S."/>
        </authorList>
    </citation>
    <scope>NUCLEOTIDE SEQUENCE</scope>
    <source>
        <strain evidence="1">VN-18</strain>
    </source>
</reference>
<sequence>MFLFYDSCLNNLNREKLKSLPLLKFLEKIIGNKRASGELRNFDTEWIIKAFPFIPFFEIETTWNVLKESKEKSMFMFLPKSPFISNNYLIENSTNKIILENKLKTILNYLVNDSLKLQKKLPAFMEEGLNEKEINC</sequence>
<gene>
    <name evidence="1" type="ORF">Mgra_00001755</name>
</gene>
<comment type="caution">
    <text evidence="1">The sequence shown here is derived from an EMBL/GenBank/DDBJ whole genome shotgun (WGS) entry which is preliminary data.</text>
</comment>
<proteinExistence type="predicted"/>
<dbReference type="Gene3D" id="1.10.1380.10">
    <property type="entry name" value="Neutral endopeptidase , domain2"/>
    <property type="match status" value="1"/>
</dbReference>
<evidence type="ECO:0000313" key="1">
    <source>
        <dbReference type="EMBL" id="KAF7638673.1"/>
    </source>
</evidence>
<dbReference type="AlphaFoldDB" id="A0A8T0A0N7"/>
<dbReference type="InterPro" id="IPR042089">
    <property type="entry name" value="Peptidase_M13_dom_2"/>
</dbReference>
<keyword evidence="2" id="KW-1185">Reference proteome</keyword>
<protein>
    <submittedName>
        <fullName evidence="1">Uncharacterized protein</fullName>
    </submittedName>
</protein>
<dbReference type="OrthoDB" id="5893085at2759"/>
<dbReference type="Proteomes" id="UP000605970">
    <property type="component" value="Unassembled WGS sequence"/>
</dbReference>
<dbReference type="EMBL" id="JABEBT010000010">
    <property type="protein sequence ID" value="KAF7638673.1"/>
    <property type="molecule type" value="Genomic_DNA"/>
</dbReference>
<evidence type="ECO:0000313" key="2">
    <source>
        <dbReference type="Proteomes" id="UP000605970"/>
    </source>
</evidence>